<keyword evidence="6 10" id="KW-1133">Transmembrane helix</keyword>
<evidence type="ECO:0000256" key="8">
    <source>
        <dbReference type="ARBA" id="ARBA00023136"/>
    </source>
</evidence>
<dbReference type="Pfam" id="PF04234">
    <property type="entry name" value="CopC"/>
    <property type="match status" value="1"/>
</dbReference>
<dbReference type="GO" id="GO:0005507">
    <property type="term" value="F:copper ion binding"/>
    <property type="evidence" value="ECO:0007669"/>
    <property type="project" value="InterPro"/>
</dbReference>
<feature type="transmembrane region" description="Helical" evidence="10">
    <location>
        <begin position="236"/>
        <end position="253"/>
    </location>
</feature>
<feature type="transmembrane region" description="Helical" evidence="10">
    <location>
        <begin position="195"/>
        <end position="216"/>
    </location>
</feature>
<sequence>MTSRRSRRIRTTALLVLVFVPAMLLGLPQPAYAHAHLVGTDPAEGAVLQAAPDRVLFTFDEAVRGVPGGVQIYGPQGEQVEARPTVTGTELEVVPAARLGNGTTVITWRVVSDDGHPISGSLTFSVGAPTPVTTPASSDSSNLPELPWTLTLARVVGYLGLLLATGLVAFAAMFLPTDPATDRPRRRSATLTRAAAAVAATAWLAALPITALYLLGGGPKLLSQGATWSSLPPTEYAVAAAVAGGLALAVALLSPGSASPQRRIAAAAAAVLAVMAPALVGHTRAASPELLVIGADALHLLAGSIWLGGLVGLALTLPGLSSHGTTAAEVLARFSTAAAGVLAALVATGSLLTWRILGSWTALVDTSYGRLVLAKIAVVSAALAIAAWNRWSLLPRLQHAANKTNRQAHARPVVRATAIEGAVLAVALLITGFLVDTSPEGGTRPASASAQANPDTHETTLGDVNVRASLTPLTRGPNTLALRLSTPAGEPTEGVAPPVVRLSSDGATLGDIPLTQVSAGSYTAQVMLPVSGTWRMQVSLRVSQFANPVGELEFVVGG</sequence>
<evidence type="ECO:0000256" key="5">
    <source>
        <dbReference type="ARBA" id="ARBA00022729"/>
    </source>
</evidence>
<gene>
    <name evidence="14" type="ORF">Cci01nite_52000</name>
</gene>
<dbReference type="InterPro" id="IPR014756">
    <property type="entry name" value="Ig_E-set"/>
</dbReference>
<feature type="signal peptide" evidence="11">
    <location>
        <begin position="1"/>
        <end position="33"/>
    </location>
</feature>
<evidence type="ECO:0000313" key="14">
    <source>
        <dbReference type="EMBL" id="GIG00107.1"/>
    </source>
</evidence>
<keyword evidence="15" id="KW-1185">Reference proteome</keyword>
<feature type="chain" id="PRO_5035304568" evidence="11">
    <location>
        <begin position="34"/>
        <end position="558"/>
    </location>
</feature>
<evidence type="ECO:0000256" key="2">
    <source>
        <dbReference type="ARBA" id="ARBA00022475"/>
    </source>
</evidence>
<evidence type="ECO:0000256" key="1">
    <source>
        <dbReference type="ARBA" id="ARBA00004651"/>
    </source>
</evidence>
<dbReference type="RefSeq" id="WP_203832022.1">
    <property type="nucleotide sequence ID" value="NZ_BONH01000025.1"/>
</dbReference>
<dbReference type="PANTHER" id="PTHR34820">
    <property type="entry name" value="INNER MEMBRANE PROTEIN YEBZ"/>
    <property type="match status" value="1"/>
</dbReference>
<dbReference type="GO" id="GO:0006825">
    <property type="term" value="P:copper ion transport"/>
    <property type="evidence" value="ECO:0007669"/>
    <property type="project" value="InterPro"/>
</dbReference>
<keyword evidence="7" id="KW-0186">Copper</keyword>
<dbReference type="GO" id="GO:0005886">
    <property type="term" value="C:plasma membrane"/>
    <property type="evidence" value="ECO:0007669"/>
    <property type="project" value="UniProtKB-SubCell"/>
</dbReference>
<evidence type="ECO:0000313" key="15">
    <source>
        <dbReference type="Proteomes" id="UP000659904"/>
    </source>
</evidence>
<dbReference type="SUPFAM" id="SSF81296">
    <property type="entry name" value="E set domains"/>
    <property type="match status" value="1"/>
</dbReference>
<feature type="transmembrane region" description="Helical" evidence="10">
    <location>
        <begin position="265"/>
        <end position="285"/>
    </location>
</feature>
<evidence type="ECO:0000259" key="13">
    <source>
        <dbReference type="Pfam" id="PF05425"/>
    </source>
</evidence>
<evidence type="ECO:0000256" key="6">
    <source>
        <dbReference type="ARBA" id="ARBA00022989"/>
    </source>
</evidence>
<dbReference type="Pfam" id="PF05425">
    <property type="entry name" value="CopD"/>
    <property type="match status" value="1"/>
</dbReference>
<comment type="subcellular location">
    <subcellularLocation>
        <location evidence="1">Cell membrane</location>
        <topology evidence="1">Multi-pass membrane protein</topology>
    </subcellularLocation>
</comment>
<dbReference type="AlphaFoldDB" id="A0A8J3P1I6"/>
<feature type="domain" description="CopC" evidence="12">
    <location>
        <begin position="34"/>
        <end position="126"/>
    </location>
</feature>
<evidence type="ECO:0000256" key="7">
    <source>
        <dbReference type="ARBA" id="ARBA00023008"/>
    </source>
</evidence>
<dbReference type="InterPro" id="IPR007348">
    <property type="entry name" value="CopC_dom"/>
</dbReference>
<keyword evidence="3 10" id="KW-0812">Transmembrane</keyword>
<dbReference type="InterPro" id="IPR014755">
    <property type="entry name" value="Cu-Rt/internalin_Ig-like"/>
</dbReference>
<feature type="transmembrane region" description="Helical" evidence="10">
    <location>
        <begin position="330"/>
        <end position="352"/>
    </location>
</feature>
<proteinExistence type="predicted"/>
<dbReference type="Proteomes" id="UP000659904">
    <property type="component" value="Unassembled WGS sequence"/>
</dbReference>
<dbReference type="GO" id="GO:0046688">
    <property type="term" value="P:response to copper ion"/>
    <property type="evidence" value="ECO:0007669"/>
    <property type="project" value="InterPro"/>
</dbReference>
<keyword evidence="8 10" id="KW-0472">Membrane</keyword>
<feature type="domain" description="Copper resistance protein D" evidence="13">
    <location>
        <begin position="329"/>
        <end position="434"/>
    </location>
</feature>
<dbReference type="PANTHER" id="PTHR34820:SF4">
    <property type="entry name" value="INNER MEMBRANE PROTEIN YEBZ"/>
    <property type="match status" value="1"/>
</dbReference>
<evidence type="ECO:0000256" key="9">
    <source>
        <dbReference type="SAM" id="MobiDB-lite"/>
    </source>
</evidence>
<name>A0A8J3P1I6_9ACTN</name>
<dbReference type="EMBL" id="BONH01000025">
    <property type="protein sequence ID" value="GIG00107.1"/>
    <property type="molecule type" value="Genomic_DNA"/>
</dbReference>
<feature type="region of interest" description="Disordered" evidence="9">
    <location>
        <begin position="441"/>
        <end position="461"/>
    </location>
</feature>
<comment type="caution">
    <text evidence="14">The sequence shown here is derived from an EMBL/GenBank/DDBJ whole genome shotgun (WGS) entry which is preliminary data.</text>
</comment>
<feature type="transmembrane region" description="Helical" evidence="10">
    <location>
        <begin position="372"/>
        <end position="391"/>
    </location>
</feature>
<dbReference type="GO" id="GO:0042597">
    <property type="term" value="C:periplasmic space"/>
    <property type="evidence" value="ECO:0007669"/>
    <property type="project" value="InterPro"/>
</dbReference>
<feature type="transmembrane region" description="Helical" evidence="10">
    <location>
        <begin position="155"/>
        <end position="175"/>
    </location>
</feature>
<evidence type="ECO:0000256" key="3">
    <source>
        <dbReference type="ARBA" id="ARBA00022692"/>
    </source>
</evidence>
<evidence type="ECO:0000256" key="11">
    <source>
        <dbReference type="SAM" id="SignalP"/>
    </source>
</evidence>
<feature type="transmembrane region" description="Helical" evidence="10">
    <location>
        <begin position="412"/>
        <end position="435"/>
    </location>
</feature>
<dbReference type="InterPro" id="IPR032694">
    <property type="entry name" value="CopC/D"/>
</dbReference>
<keyword evidence="2" id="KW-1003">Cell membrane</keyword>
<feature type="transmembrane region" description="Helical" evidence="10">
    <location>
        <begin position="297"/>
        <end position="318"/>
    </location>
</feature>
<organism evidence="14 15">
    <name type="scientific">Catellatospora citrea</name>
    <dbReference type="NCBI Taxonomy" id="53366"/>
    <lineage>
        <taxon>Bacteria</taxon>
        <taxon>Bacillati</taxon>
        <taxon>Actinomycetota</taxon>
        <taxon>Actinomycetes</taxon>
        <taxon>Micromonosporales</taxon>
        <taxon>Micromonosporaceae</taxon>
        <taxon>Catellatospora</taxon>
    </lineage>
</organism>
<dbReference type="InterPro" id="IPR008457">
    <property type="entry name" value="Cu-R_CopD_dom"/>
</dbReference>
<keyword evidence="4" id="KW-0479">Metal-binding</keyword>
<reference evidence="14 15" key="1">
    <citation type="submission" date="2021-01" db="EMBL/GenBank/DDBJ databases">
        <title>Whole genome shotgun sequence of Catellatospora citrea NBRC 14495.</title>
        <authorList>
            <person name="Komaki H."/>
            <person name="Tamura T."/>
        </authorList>
    </citation>
    <scope>NUCLEOTIDE SEQUENCE [LARGE SCALE GENOMIC DNA]</scope>
    <source>
        <strain evidence="14 15">NBRC 14495</strain>
    </source>
</reference>
<evidence type="ECO:0000256" key="10">
    <source>
        <dbReference type="SAM" id="Phobius"/>
    </source>
</evidence>
<keyword evidence="5 11" id="KW-0732">Signal</keyword>
<evidence type="ECO:0000256" key="4">
    <source>
        <dbReference type="ARBA" id="ARBA00022723"/>
    </source>
</evidence>
<dbReference type="Gene3D" id="2.60.40.1220">
    <property type="match status" value="1"/>
</dbReference>
<accession>A0A8J3P1I6</accession>
<evidence type="ECO:0000259" key="12">
    <source>
        <dbReference type="Pfam" id="PF04234"/>
    </source>
</evidence>
<protein>
    <submittedName>
        <fullName evidence="14">Copper-binding protein</fullName>
    </submittedName>
</protein>